<dbReference type="PANTHER" id="PTHR33992:SF1">
    <property type="entry name" value="RIBONUCLEASE P PROTEIN COMPONENT"/>
    <property type="match status" value="1"/>
</dbReference>
<comment type="catalytic activity">
    <reaction evidence="6">
        <text>Endonucleolytic cleavage of RNA, removing 5'-extranucleotides from tRNA precursor.</text>
        <dbReference type="EC" id="3.1.26.5"/>
    </reaction>
</comment>
<dbReference type="GO" id="GO:0000049">
    <property type="term" value="F:tRNA binding"/>
    <property type="evidence" value="ECO:0007669"/>
    <property type="project" value="UniProtKB-UniRule"/>
</dbReference>
<feature type="region of interest" description="Disordered" evidence="8">
    <location>
        <begin position="115"/>
        <end position="137"/>
    </location>
</feature>
<evidence type="ECO:0000313" key="10">
    <source>
        <dbReference type="Proteomes" id="UP000295097"/>
    </source>
</evidence>
<feature type="compositionally biased region" description="Basic residues" evidence="8">
    <location>
        <begin position="115"/>
        <end position="124"/>
    </location>
</feature>
<feature type="region of interest" description="Disordered" evidence="8">
    <location>
        <begin position="49"/>
        <end position="69"/>
    </location>
</feature>
<evidence type="ECO:0000256" key="8">
    <source>
        <dbReference type="SAM" id="MobiDB-lite"/>
    </source>
</evidence>
<evidence type="ECO:0000256" key="4">
    <source>
        <dbReference type="ARBA" id="ARBA00022801"/>
    </source>
</evidence>
<accession>A0A4R3NX83</accession>
<evidence type="ECO:0000256" key="7">
    <source>
        <dbReference type="NCBIfam" id="TIGR00188"/>
    </source>
</evidence>
<evidence type="ECO:0000256" key="3">
    <source>
        <dbReference type="ARBA" id="ARBA00022759"/>
    </source>
</evidence>
<dbReference type="Gene3D" id="3.30.230.10">
    <property type="match status" value="1"/>
</dbReference>
<keyword evidence="2 6" id="KW-0540">Nuclease</keyword>
<dbReference type="Proteomes" id="UP000295097">
    <property type="component" value="Unassembled WGS sequence"/>
</dbReference>
<dbReference type="NCBIfam" id="TIGR00188">
    <property type="entry name" value="rnpA"/>
    <property type="match status" value="1"/>
</dbReference>
<dbReference type="SUPFAM" id="SSF54211">
    <property type="entry name" value="Ribosomal protein S5 domain 2-like"/>
    <property type="match status" value="1"/>
</dbReference>
<comment type="caution">
    <text evidence="9">The sequence shown here is derived from an EMBL/GenBank/DDBJ whole genome shotgun (WGS) entry which is preliminary data.</text>
</comment>
<protein>
    <recommendedName>
        <fullName evidence="6 7">Ribonuclease P protein component</fullName>
        <shortName evidence="6">RNase P protein</shortName>
        <shortName evidence="6">RNaseP protein</shortName>
        <ecNumber evidence="6 7">3.1.26.5</ecNumber>
    </recommendedName>
    <alternativeName>
        <fullName evidence="6">Protein C5</fullName>
    </alternativeName>
</protein>
<comment type="function">
    <text evidence="6">RNaseP catalyzes the removal of the 5'-leader sequence from pre-tRNA to produce the mature 5'-terminus. It can also cleave other RNA substrates such as 4.5S RNA. The protein component plays an auxiliary but essential role in vivo by binding to the 5'-leader sequence and broadening the substrate specificity of the ribozyme.</text>
</comment>
<dbReference type="GO" id="GO:0042781">
    <property type="term" value="F:3'-tRNA processing endoribonuclease activity"/>
    <property type="evidence" value="ECO:0007669"/>
    <property type="project" value="TreeGrafter"/>
</dbReference>
<evidence type="ECO:0000313" key="9">
    <source>
        <dbReference type="EMBL" id="TCT43076.1"/>
    </source>
</evidence>
<dbReference type="GO" id="GO:0001682">
    <property type="term" value="P:tRNA 5'-leader removal"/>
    <property type="evidence" value="ECO:0007669"/>
    <property type="project" value="UniProtKB-UniRule"/>
</dbReference>
<dbReference type="InterPro" id="IPR000100">
    <property type="entry name" value="RNase_P"/>
</dbReference>
<dbReference type="GO" id="GO:0004526">
    <property type="term" value="F:ribonuclease P activity"/>
    <property type="evidence" value="ECO:0007669"/>
    <property type="project" value="UniProtKB-UniRule"/>
</dbReference>
<organism evidence="9 10">
    <name type="scientific">Martelella mediterranea</name>
    <dbReference type="NCBI Taxonomy" id="293089"/>
    <lineage>
        <taxon>Bacteria</taxon>
        <taxon>Pseudomonadati</taxon>
        <taxon>Pseudomonadota</taxon>
        <taxon>Alphaproteobacteria</taxon>
        <taxon>Hyphomicrobiales</taxon>
        <taxon>Aurantimonadaceae</taxon>
        <taxon>Martelella</taxon>
    </lineage>
</organism>
<name>A0A4R3NX83_9HYPH</name>
<dbReference type="InterPro" id="IPR014721">
    <property type="entry name" value="Ribsml_uS5_D2-typ_fold_subgr"/>
</dbReference>
<evidence type="ECO:0000256" key="1">
    <source>
        <dbReference type="ARBA" id="ARBA00022694"/>
    </source>
</evidence>
<proteinExistence type="inferred from homology"/>
<evidence type="ECO:0000256" key="6">
    <source>
        <dbReference type="HAMAP-Rule" id="MF_00227"/>
    </source>
</evidence>
<comment type="similarity">
    <text evidence="6">Belongs to the RnpA family.</text>
</comment>
<sequence length="137" mass="15515">MAGHKTDMYSEMTVGRLKSRPQFLAVQKGERHKGKYFLLEVLDRKEPSSAPRVGFTVTKRQGNAAERNRMRRRLKEAVRLAAGFAMQPGYDYVVVGRRDVLEAPFTALVEELKTRISKPPRTGRSRQGAEPGRKDGK</sequence>
<dbReference type="Pfam" id="PF00825">
    <property type="entry name" value="Ribonuclease_P"/>
    <property type="match status" value="1"/>
</dbReference>
<comment type="subunit">
    <text evidence="6">Consists of a catalytic RNA component (M1 or rnpB) and a protein subunit.</text>
</comment>
<evidence type="ECO:0000256" key="2">
    <source>
        <dbReference type="ARBA" id="ARBA00022722"/>
    </source>
</evidence>
<evidence type="ECO:0000256" key="5">
    <source>
        <dbReference type="ARBA" id="ARBA00022884"/>
    </source>
</evidence>
<gene>
    <name evidence="6" type="primary">rnpA</name>
    <name evidence="9" type="ORF">EDC90_100383</name>
</gene>
<dbReference type="AlphaFoldDB" id="A0A4R3NX83"/>
<dbReference type="HAMAP" id="MF_00227">
    <property type="entry name" value="RNase_P"/>
    <property type="match status" value="1"/>
</dbReference>
<dbReference type="EMBL" id="SMAR01000003">
    <property type="protein sequence ID" value="TCT43076.1"/>
    <property type="molecule type" value="Genomic_DNA"/>
</dbReference>
<dbReference type="PANTHER" id="PTHR33992">
    <property type="entry name" value="RIBONUCLEASE P PROTEIN COMPONENT"/>
    <property type="match status" value="1"/>
</dbReference>
<dbReference type="InterPro" id="IPR020568">
    <property type="entry name" value="Ribosomal_Su5_D2-typ_SF"/>
</dbReference>
<reference evidence="9 10" key="1">
    <citation type="submission" date="2019-03" db="EMBL/GenBank/DDBJ databases">
        <title>Freshwater and sediment microbial communities from various areas in North America, analyzing microbe dynamics in response to fracking.</title>
        <authorList>
            <person name="Lamendella R."/>
        </authorList>
    </citation>
    <scope>NUCLEOTIDE SEQUENCE [LARGE SCALE GENOMIC DNA]</scope>
    <source>
        <strain evidence="9 10">175.2</strain>
    </source>
</reference>
<keyword evidence="10" id="KW-1185">Reference proteome</keyword>
<keyword evidence="1 6" id="KW-0819">tRNA processing</keyword>
<dbReference type="RefSeq" id="WP_132308486.1">
    <property type="nucleotide sequence ID" value="NZ_SMAR01000003.1"/>
</dbReference>
<dbReference type="OrthoDB" id="9810867at2"/>
<keyword evidence="4 6" id="KW-0378">Hydrolase</keyword>
<dbReference type="EC" id="3.1.26.5" evidence="6 7"/>
<dbReference type="GO" id="GO:0030677">
    <property type="term" value="C:ribonuclease P complex"/>
    <property type="evidence" value="ECO:0007669"/>
    <property type="project" value="TreeGrafter"/>
</dbReference>
<keyword evidence="5 6" id="KW-0694">RNA-binding</keyword>
<keyword evidence="3 6" id="KW-0255">Endonuclease</keyword>